<feature type="region of interest" description="Disordered" evidence="5">
    <location>
        <begin position="1"/>
        <end position="20"/>
    </location>
</feature>
<evidence type="ECO:0000256" key="2">
    <source>
        <dbReference type="ARBA" id="ARBA00022692"/>
    </source>
</evidence>
<evidence type="ECO:0000256" key="1">
    <source>
        <dbReference type="ARBA" id="ARBA00004167"/>
    </source>
</evidence>
<keyword evidence="4 6" id="KW-0472">Membrane</keyword>
<feature type="transmembrane region" description="Helical" evidence="6">
    <location>
        <begin position="42"/>
        <end position="60"/>
    </location>
</feature>
<evidence type="ECO:0000256" key="4">
    <source>
        <dbReference type="ARBA" id="ARBA00023136"/>
    </source>
</evidence>
<accession>A0A840YZY2</accession>
<dbReference type="RefSeq" id="WP_184004092.1">
    <property type="nucleotide sequence ID" value="NZ_BAABIF010000001.1"/>
</dbReference>
<evidence type="ECO:0000313" key="8">
    <source>
        <dbReference type="Proteomes" id="UP000554342"/>
    </source>
</evidence>
<evidence type="ECO:0000256" key="6">
    <source>
        <dbReference type="SAM" id="Phobius"/>
    </source>
</evidence>
<keyword evidence="8" id="KW-1185">Reference proteome</keyword>
<evidence type="ECO:0000256" key="3">
    <source>
        <dbReference type="ARBA" id="ARBA00022989"/>
    </source>
</evidence>
<dbReference type="PANTHER" id="PTHR30168">
    <property type="entry name" value="PUTATIVE MEMBRANE PROTEIN YPFJ"/>
    <property type="match status" value="1"/>
</dbReference>
<proteinExistence type="predicted"/>
<dbReference type="InterPro" id="IPR007343">
    <property type="entry name" value="Uncharacterised_pept_Zn_put"/>
</dbReference>
<keyword evidence="2 6" id="KW-0812">Transmembrane</keyword>
<comment type="subcellular location">
    <subcellularLocation>
        <location evidence="1">Membrane</location>
        <topology evidence="1">Single-pass membrane protein</topology>
    </subcellularLocation>
</comment>
<evidence type="ECO:0008006" key="9">
    <source>
        <dbReference type="Google" id="ProtNLM"/>
    </source>
</evidence>
<reference evidence="7 8" key="1">
    <citation type="submission" date="2020-08" db="EMBL/GenBank/DDBJ databases">
        <title>Genomic Encyclopedia of Type Strains, Phase IV (KMG-IV): sequencing the most valuable type-strain genomes for metagenomic binning, comparative biology and taxonomic classification.</title>
        <authorList>
            <person name="Goeker M."/>
        </authorList>
    </citation>
    <scope>NUCLEOTIDE SEQUENCE [LARGE SCALE GENOMIC DNA]</scope>
    <source>
        <strain evidence="7 8">DSM 27203</strain>
    </source>
</reference>
<dbReference type="GO" id="GO:0016020">
    <property type="term" value="C:membrane"/>
    <property type="evidence" value="ECO:0007669"/>
    <property type="project" value="UniProtKB-SubCell"/>
</dbReference>
<comment type="caution">
    <text evidence="7">The sequence shown here is derived from an EMBL/GenBank/DDBJ whole genome shotgun (WGS) entry which is preliminary data.</text>
</comment>
<protein>
    <recommendedName>
        <fullName evidence="9">Zinc metalloprotease</fullName>
    </recommendedName>
</protein>
<name>A0A840YZY2_9SPHN</name>
<dbReference type="PANTHER" id="PTHR30168:SF0">
    <property type="entry name" value="INNER MEMBRANE PROTEIN"/>
    <property type="match status" value="1"/>
</dbReference>
<gene>
    <name evidence="7" type="ORF">FHR23_002332</name>
</gene>
<keyword evidence="3 6" id="KW-1133">Transmembrane helix</keyword>
<dbReference type="AlphaFoldDB" id="A0A840YZY2"/>
<feature type="compositionally biased region" description="Basic and acidic residues" evidence="5">
    <location>
        <begin position="1"/>
        <end position="13"/>
    </location>
</feature>
<sequence>MRLDDLDPTRNARDLGSGGRAGRGGGGNLLLSLLPMLLGRKMGAGTIIILAVVAIGWFVMGGGGGTQDAMQGVGPASVGQQQATGGAPKACDTAEELFACRVMQSTDMTWEALFAKEPGWPRYTPATINFYRGGAQSGCGAAQSAMGPFYCPADDGVYLDTSFFDELKSRYGAGGDFAQAYVIAHEMGHHVQDLLGTSGQVHDEQQRLNAVQGNRLSVRLELQADCYAGVWAAQNRDRLDPGDVEEGMRAANAIGDDTLQREAQGRVMPDSFTHGTSQQRMKWLRTGLNRGDPRACDTFSGDI</sequence>
<dbReference type="EMBL" id="JACIJI010000004">
    <property type="protein sequence ID" value="MBB5719391.1"/>
    <property type="molecule type" value="Genomic_DNA"/>
</dbReference>
<organism evidence="7 8">
    <name type="scientific">Stakelama sediminis</name>
    <dbReference type="NCBI Taxonomy" id="463200"/>
    <lineage>
        <taxon>Bacteria</taxon>
        <taxon>Pseudomonadati</taxon>
        <taxon>Pseudomonadota</taxon>
        <taxon>Alphaproteobacteria</taxon>
        <taxon>Sphingomonadales</taxon>
        <taxon>Sphingomonadaceae</taxon>
        <taxon>Stakelama</taxon>
    </lineage>
</organism>
<dbReference type="Pfam" id="PF04228">
    <property type="entry name" value="Zn_peptidase"/>
    <property type="match status" value="1"/>
</dbReference>
<evidence type="ECO:0000313" key="7">
    <source>
        <dbReference type="EMBL" id="MBB5719391.1"/>
    </source>
</evidence>
<evidence type="ECO:0000256" key="5">
    <source>
        <dbReference type="SAM" id="MobiDB-lite"/>
    </source>
</evidence>
<dbReference type="Proteomes" id="UP000554342">
    <property type="component" value="Unassembled WGS sequence"/>
</dbReference>